<dbReference type="InterPro" id="IPR050364">
    <property type="entry name" value="Cytochrome_P450_fung"/>
</dbReference>
<sequence>MVYLLDLIVPLVHIAKRMLFLAVARVLWGFRIEAAAVDPDSGHPVVPDPLELTLGALVQPVPFPARISPRAEKRAQIIRDRWAADLELLDGDGQWKEIPEGMKFHTYEPAKE</sequence>
<dbReference type="PANTHER" id="PTHR46300">
    <property type="entry name" value="P450, PUTATIVE (EUROFUNG)-RELATED-RELATED"/>
    <property type="match status" value="1"/>
</dbReference>
<proteinExistence type="inferred from homology"/>
<evidence type="ECO:0000313" key="7">
    <source>
        <dbReference type="Proteomes" id="UP000012174"/>
    </source>
</evidence>
<dbReference type="EMBL" id="KB705575">
    <property type="protein sequence ID" value="EMR71803.1"/>
    <property type="molecule type" value="Genomic_DNA"/>
</dbReference>
<protein>
    <submittedName>
        <fullName evidence="6">Putative cytochrome p450 protein</fullName>
    </submittedName>
</protein>
<dbReference type="Proteomes" id="UP000012174">
    <property type="component" value="Unassembled WGS sequence"/>
</dbReference>
<keyword evidence="7" id="KW-1185">Reference proteome</keyword>
<dbReference type="KEGG" id="ela:UCREL1_1140"/>
<evidence type="ECO:0000256" key="4">
    <source>
        <dbReference type="ARBA" id="ARBA00023004"/>
    </source>
</evidence>
<evidence type="ECO:0000256" key="1">
    <source>
        <dbReference type="ARBA" id="ARBA00010617"/>
    </source>
</evidence>
<dbReference type="AlphaFoldDB" id="M7T4J2"/>
<keyword evidence="2" id="KW-0479">Metal-binding</keyword>
<name>M7T4J2_EUTLA</name>
<evidence type="ECO:0000256" key="5">
    <source>
        <dbReference type="ARBA" id="ARBA00023033"/>
    </source>
</evidence>
<evidence type="ECO:0000256" key="3">
    <source>
        <dbReference type="ARBA" id="ARBA00023002"/>
    </source>
</evidence>
<comment type="similarity">
    <text evidence="1">Belongs to the cytochrome P450 family.</text>
</comment>
<accession>M7T4J2</accession>
<keyword evidence="3" id="KW-0560">Oxidoreductase</keyword>
<keyword evidence="5" id="KW-0503">Monooxygenase</keyword>
<gene>
    <name evidence="6" type="ORF">UCREL1_1140</name>
</gene>
<reference evidence="7" key="1">
    <citation type="journal article" date="2013" name="Genome Announc.">
        <title>Draft genome sequence of the grapevine dieback fungus Eutypa lata UCR-EL1.</title>
        <authorList>
            <person name="Blanco-Ulate B."/>
            <person name="Rolshausen P.E."/>
            <person name="Cantu D."/>
        </authorList>
    </citation>
    <scope>NUCLEOTIDE SEQUENCE [LARGE SCALE GENOMIC DNA]</scope>
    <source>
        <strain evidence="7">UCR-EL1</strain>
    </source>
</reference>
<dbReference type="HOGENOM" id="CLU_2145856_0_0_1"/>
<organism evidence="6 7">
    <name type="scientific">Eutypa lata (strain UCR-EL1)</name>
    <name type="common">Grapevine dieback disease fungus</name>
    <name type="synonym">Eutypa armeniacae</name>
    <dbReference type="NCBI Taxonomy" id="1287681"/>
    <lineage>
        <taxon>Eukaryota</taxon>
        <taxon>Fungi</taxon>
        <taxon>Dikarya</taxon>
        <taxon>Ascomycota</taxon>
        <taxon>Pezizomycotina</taxon>
        <taxon>Sordariomycetes</taxon>
        <taxon>Xylariomycetidae</taxon>
        <taxon>Xylariales</taxon>
        <taxon>Diatrypaceae</taxon>
        <taxon>Eutypa</taxon>
    </lineage>
</organism>
<dbReference type="GO" id="GO:0046872">
    <property type="term" value="F:metal ion binding"/>
    <property type="evidence" value="ECO:0007669"/>
    <property type="project" value="UniProtKB-KW"/>
</dbReference>
<evidence type="ECO:0000256" key="2">
    <source>
        <dbReference type="ARBA" id="ARBA00022723"/>
    </source>
</evidence>
<dbReference type="PANTHER" id="PTHR46300:SF2">
    <property type="entry name" value="CYTOCHROME P450 MONOOXYGENASE ALNH-RELATED"/>
    <property type="match status" value="1"/>
</dbReference>
<keyword evidence="4" id="KW-0408">Iron</keyword>
<evidence type="ECO:0000313" key="6">
    <source>
        <dbReference type="EMBL" id="EMR71803.1"/>
    </source>
</evidence>
<dbReference type="GO" id="GO:0004497">
    <property type="term" value="F:monooxygenase activity"/>
    <property type="evidence" value="ECO:0007669"/>
    <property type="project" value="UniProtKB-KW"/>
</dbReference>